<feature type="compositionally biased region" description="Basic and acidic residues" evidence="9">
    <location>
        <begin position="63"/>
        <end position="72"/>
    </location>
</feature>
<evidence type="ECO:0000256" key="7">
    <source>
        <dbReference type="ARBA" id="ARBA00022833"/>
    </source>
</evidence>
<evidence type="ECO:0000256" key="3">
    <source>
        <dbReference type="ARBA" id="ARBA00022603"/>
    </source>
</evidence>
<feature type="domain" description="Chromo" evidence="10">
    <location>
        <begin position="329"/>
        <end position="388"/>
    </location>
</feature>
<dbReference type="Proteomes" id="UP000887540">
    <property type="component" value="Unplaced"/>
</dbReference>
<keyword evidence="2" id="KW-0158">Chromosome</keyword>
<feature type="compositionally biased region" description="Basic and acidic residues" evidence="9">
    <location>
        <begin position="117"/>
        <end position="126"/>
    </location>
</feature>
<dbReference type="PANTHER" id="PTHR46223">
    <property type="entry name" value="HISTONE-LYSINE N-METHYLTRANSFERASE SUV39H"/>
    <property type="match status" value="1"/>
</dbReference>
<dbReference type="AlphaFoldDB" id="A0A914C6E7"/>
<feature type="domain" description="Post-SET" evidence="13">
    <location>
        <begin position="705"/>
        <end position="721"/>
    </location>
</feature>
<dbReference type="PROSITE" id="PS50868">
    <property type="entry name" value="POST_SET"/>
    <property type="match status" value="1"/>
</dbReference>
<feature type="domain" description="SET" evidence="11">
    <location>
        <begin position="567"/>
        <end position="685"/>
    </location>
</feature>
<dbReference type="InterPro" id="IPR003616">
    <property type="entry name" value="Post-SET_dom"/>
</dbReference>
<dbReference type="CDD" id="cd00024">
    <property type="entry name" value="CD_CSD"/>
    <property type="match status" value="1"/>
</dbReference>
<dbReference type="InterPro" id="IPR001214">
    <property type="entry name" value="SET_dom"/>
</dbReference>
<dbReference type="InterPro" id="IPR050973">
    <property type="entry name" value="H3K9_Histone-Lys_N-MTase"/>
</dbReference>
<keyword evidence="7" id="KW-0862">Zinc</keyword>
<dbReference type="SUPFAM" id="SSF82199">
    <property type="entry name" value="SET domain"/>
    <property type="match status" value="1"/>
</dbReference>
<dbReference type="PROSITE" id="PS50280">
    <property type="entry name" value="SET"/>
    <property type="match status" value="1"/>
</dbReference>
<evidence type="ECO:0000259" key="13">
    <source>
        <dbReference type="PROSITE" id="PS50868"/>
    </source>
</evidence>
<evidence type="ECO:0000313" key="14">
    <source>
        <dbReference type="Proteomes" id="UP000887540"/>
    </source>
</evidence>
<dbReference type="GO" id="GO:0046974">
    <property type="term" value="F:histone H3K9 methyltransferase activity"/>
    <property type="evidence" value="ECO:0007669"/>
    <property type="project" value="TreeGrafter"/>
</dbReference>
<reference evidence="15" key="1">
    <citation type="submission" date="2022-11" db="UniProtKB">
        <authorList>
            <consortium name="WormBaseParasite"/>
        </authorList>
    </citation>
    <scope>IDENTIFICATION</scope>
</reference>
<dbReference type="InterPro" id="IPR046341">
    <property type="entry name" value="SET_dom_sf"/>
</dbReference>
<dbReference type="Pfam" id="PF00856">
    <property type="entry name" value="SET"/>
    <property type="match status" value="1"/>
</dbReference>
<keyword evidence="6" id="KW-0479">Metal-binding</keyword>
<keyword evidence="5" id="KW-0949">S-adenosyl-L-methionine</keyword>
<dbReference type="SMART" id="SM00298">
    <property type="entry name" value="CHROMO"/>
    <property type="match status" value="1"/>
</dbReference>
<dbReference type="Pfam" id="PF05033">
    <property type="entry name" value="Pre-SET"/>
    <property type="match status" value="1"/>
</dbReference>
<evidence type="ECO:0000256" key="8">
    <source>
        <dbReference type="ARBA" id="ARBA00023328"/>
    </source>
</evidence>
<evidence type="ECO:0000256" key="2">
    <source>
        <dbReference type="ARBA" id="ARBA00022454"/>
    </source>
</evidence>
<organism evidence="14 15">
    <name type="scientific">Acrobeloides nanus</name>
    <dbReference type="NCBI Taxonomy" id="290746"/>
    <lineage>
        <taxon>Eukaryota</taxon>
        <taxon>Metazoa</taxon>
        <taxon>Ecdysozoa</taxon>
        <taxon>Nematoda</taxon>
        <taxon>Chromadorea</taxon>
        <taxon>Rhabditida</taxon>
        <taxon>Tylenchina</taxon>
        <taxon>Cephalobomorpha</taxon>
        <taxon>Cephaloboidea</taxon>
        <taxon>Cephalobidae</taxon>
        <taxon>Acrobeloides</taxon>
    </lineage>
</organism>
<dbReference type="PANTHER" id="PTHR46223:SF4">
    <property type="entry name" value="HISTONE-LYSINE N-METHYLTRANSFERASE-RELATED"/>
    <property type="match status" value="1"/>
</dbReference>
<feature type="domain" description="Pre-SET" evidence="12">
    <location>
        <begin position="501"/>
        <end position="564"/>
    </location>
</feature>
<dbReference type="InterPro" id="IPR016197">
    <property type="entry name" value="Chromo-like_dom_sf"/>
</dbReference>
<evidence type="ECO:0000313" key="15">
    <source>
        <dbReference type="WBParaSite" id="ACRNAN_Path_322.g1226.t1"/>
    </source>
</evidence>
<dbReference type="GO" id="GO:0000775">
    <property type="term" value="C:chromosome, centromeric region"/>
    <property type="evidence" value="ECO:0007669"/>
    <property type="project" value="UniProtKB-SubCell"/>
</dbReference>
<evidence type="ECO:0000256" key="5">
    <source>
        <dbReference type="ARBA" id="ARBA00022691"/>
    </source>
</evidence>
<dbReference type="GO" id="GO:0008270">
    <property type="term" value="F:zinc ion binding"/>
    <property type="evidence" value="ECO:0007669"/>
    <property type="project" value="InterPro"/>
</dbReference>
<evidence type="ECO:0000259" key="12">
    <source>
        <dbReference type="PROSITE" id="PS50867"/>
    </source>
</evidence>
<dbReference type="SUPFAM" id="SSF54160">
    <property type="entry name" value="Chromo domain-like"/>
    <property type="match status" value="1"/>
</dbReference>
<evidence type="ECO:0000256" key="1">
    <source>
        <dbReference type="ARBA" id="ARBA00004584"/>
    </source>
</evidence>
<keyword evidence="4" id="KW-0808">Transferase</keyword>
<evidence type="ECO:0000256" key="6">
    <source>
        <dbReference type="ARBA" id="ARBA00022723"/>
    </source>
</evidence>
<dbReference type="SMART" id="SM00317">
    <property type="entry name" value="SET"/>
    <property type="match status" value="1"/>
</dbReference>
<proteinExistence type="predicted"/>
<dbReference type="WBParaSite" id="ACRNAN_Path_322.g1226.t1">
    <property type="protein sequence ID" value="ACRNAN_Path_322.g1226.t1"/>
    <property type="gene ID" value="ACRNAN_Path_322.g1226"/>
</dbReference>
<evidence type="ECO:0000256" key="9">
    <source>
        <dbReference type="SAM" id="MobiDB-lite"/>
    </source>
</evidence>
<feature type="region of interest" description="Disordered" evidence="9">
    <location>
        <begin position="29"/>
        <end position="138"/>
    </location>
</feature>
<dbReference type="Gene3D" id="2.170.270.10">
    <property type="entry name" value="SET domain"/>
    <property type="match status" value="1"/>
</dbReference>
<keyword evidence="3" id="KW-0489">Methyltransferase</keyword>
<comment type="subcellular location">
    <subcellularLocation>
        <location evidence="1">Chromosome</location>
        <location evidence="1">Centromere</location>
    </subcellularLocation>
</comment>
<dbReference type="InterPro" id="IPR007728">
    <property type="entry name" value="Pre-SET_dom"/>
</dbReference>
<dbReference type="GO" id="GO:0032259">
    <property type="term" value="P:methylation"/>
    <property type="evidence" value="ECO:0007669"/>
    <property type="project" value="UniProtKB-KW"/>
</dbReference>
<dbReference type="PROSITE" id="PS50013">
    <property type="entry name" value="CHROMO_2"/>
    <property type="match status" value="1"/>
</dbReference>
<protein>
    <submittedName>
        <fullName evidence="15">Histone-lysine N-methyltransferase</fullName>
    </submittedName>
</protein>
<keyword evidence="14" id="KW-1185">Reference proteome</keyword>
<evidence type="ECO:0000259" key="11">
    <source>
        <dbReference type="PROSITE" id="PS50280"/>
    </source>
</evidence>
<evidence type="ECO:0000259" key="10">
    <source>
        <dbReference type="PROSITE" id="PS50013"/>
    </source>
</evidence>
<dbReference type="InterPro" id="IPR023780">
    <property type="entry name" value="Chromo_domain"/>
</dbReference>
<dbReference type="Gene3D" id="2.40.50.40">
    <property type="match status" value="1"/>
</dbReference>
<sequence length="721" mass="83795">MRAKFAYTKVFWRRLFNDFEVKKYSKTPKTMDFSPRRRRSRRPLKDATNENNESVLVHSQKLRTSDISDSGRKRSKKTPKTMDFPPEVKSRKRSRCPLKDATNENNENVPVHNQKLRNSDASDSGRKRSKKTLTPPTGQRFISDFFTKSFKIEPSLPKENSQPTWTTIEVYREETPSTSSTSNASTENDDEIICIGENLSQRPVKIHSQPTFPITAVDKNEEYYAFLSEDEDTLIESLPPQYISDIESVIKSLLTCYVDIDPTLADLKFKKACVKINKVDVKDLEVNYPVEFDVIEHVKSDDGAIPDDLSDVLSDFPEEEEENLGDCFAEVDKILNISVKNGQREFLLKWNGYPYSKSSWEKAEHLVDADVLSAEFEKRELIRKKIVKNHLLLDDYKSIQQHWKHVNKDFLDIESDAFLEGLARSYNSYFRIHEWEDEMNKTLEANSQAKIYIENWIDVSHKPKDFEYIITNKITPEVQQILDESQRIYQETRKGNGVPNYGCTCTEIECGSKKMCCPDRFDVHFKYTSKGKLRRDFDEREQIVECWEHCACSSSCPTRLVQRGRQIPVMLFRTASRGWGVRAYQKIEERSFVMEYVGEAITIEEASKRDPTYSFDMDGCGSHMSAFSIDATRFGNEARFINHSCDPNLIVISVYVEHLDQRFHRLALFALRDIQEGEELTFDYFKNVSNEEFKEKAKRVRSKTSVKRCHCGSRNCRKVLA</sequence>
<dbReference type="GO" id="GO:0005634">
    <property type="term" value="C:nucleus"/>
    <property type="evidence" value="ECO:0007669"/>
    <property type="project" value="InterPro"/>
</dbReference>
<dbReference type="Pfam" id="PF00385">
    <property type="entry name" value="Chromo"/>
    <property type="match status" value="1"/>
</dbReference>
<name>A0A914C6E7_9BILA</name>
<evidence type="ECO:0000256" key="4">
    <source>
        <dbReference type="ARBA" id="ARBA00022679"/>
    </source>
</evidence>
<accession>A0A914C6E7</accession>
<keyword evidence="8" id="KW-0137">Centromere</keyword>
<dbReference type="PROSITE" id="PS50867">
    <property type="entry name" value="PRE_SET"/>
    <property type="match status" value="1"/>
</dbReference>
<dbReference type="InterPro" id="IPR000953">
    <property type="entry name" value="Chromo/chromo_shadow_dom"/>
</dbReference>